<accession>A0A2G5DTE0</accession>
<protein>
    <recommendedName>
        <fullName evidence="4">C2H2-type domain-containing protein</fullName>
    </recommendedName>
</protein>
<dbReference type="EMBL" id="KZ305032">
    <property type="protein sequence ID" value="PIA46768.1"/>
    <property type="molecule type" value="Genomic_DNA"/>
</dbReference>
<keyword evidence="6" id="KW-1185">Reference proteome</keyword>
<keyword evidence="1" id="KW-0833">Ubl conjugation pathway</keyword>
<proteinExistence type="predicted"/>
<dbReference type="PANTHER" id="PTHR22975">
    <property type="entry name" value="UBIQUITIN SPECIFIC PROTEINASE"/>
    <property type="match status" value="1"/>
</dbReference>
<dbReference type="Proteomes" id="UP000230069">
    <property type="component" value="Unassembled WGS sequence"/>
</dbReference>
<dbReference type="InterPro" id="IPR052398">
    <property type="entry name" value="Ubiquitin_hydrolase_53/54"/>
</dbReference>
<feature type="region of interest" description="Disordered" evidence="3">
    <location>
        <begin position="766"/>
        <end position="801"/>
    </location>
</feature>
<dbReference type="InParanoid" id="A0A2G5DTE0"/>
<dbReference type="Pfam" id="PF04780">
    <property type="entry name" value="DUF629"/>
    <property type="match status" value="1"/>
</dbReference>
<reference evidence="5 6" key="1">
    <citation type="submission" date="2017-09" db="EMBL/GenBank/DDBJ databases">
        <title>WGS assembly of Aquilegia coerulea Goldsmith.</title>
        <authorList>
            <person name="Hodges S."/>
            <person name="Kramer E."/>
            <person name="Nordborg M."/>
            <person name="Tomkins J."/>
            <person name="Borevitz J."/>
            <person name="Derieg N."/>
            <person name="Yan J."/>
            <person name="Mihaltcheva S."/>
            <person name="Hayes R.D."/>
            <person name="Rokhsar D."/>
        </authorList>
    </citation>
    <scope>NUCLEOTIDE SEQUENCE [LARGE SCALE GENOMIC DNA]</scope>
    <source>
        <strain evidence="6">cv. Goldsmith</strain>
    </source>
</reference>
<evidence type="ECO:0000256" key="1">
    <source>
        <dbReference type="ARBA" id="ARBA00022786"/>
    </source>
</evidence>
<evidence type="ECO:0000259" key="4">
    <source>
        <dbReference type="PROSITE" id="PS00028"/>
    </source>
</evidence>
<sequence>MDILEGNVLLLFSGRVRRYELILDCLKNTNRERKEIGKSPLNAELVAYSVRECFDVSNALEEFKDAPLVVVVCGYLLEKSVIYGFTHKVAKIFRVDNCETDVSEVNFLIEGSGMGVLTQGIHFTFPTTNRSFSYERAVVECTGAVIAACKLEPQFCGEPAWVINVGAENISGPLVVATARIRQPVQQNPESLQENSPLVQPYDDVKNKSLKNIVEKVENVRILWNSISVDDKYNILKLNICDLLSYLHSSKGYSAKVVISEAIRFAKDHNSSWKFWICCSCGIKFLDSDLHYQHVVEKHIGRLSEELQLVLPSAVSREWQLMISNCPWIPVDASAALPILIELNKNVKHTGESYHKSTPEPSTDEQIEEESEWKDCREKLCLPVSKDSDRSKFLMRTCMTLQYLLKTGALAADHVYKVVHYTMKILQGLFPGLSISKLGLDQTHICICFLDASKLRQIILFLRELTKFLNEENTGNKSEIDKLLHSSILKHDTNERIILNGDSILVDEHSLCGKSTSEVYTDVHASTTFVSDRDKRDMGSLSSDDILRWIYTDCEKLRKDRGKKLNQILEKNCHTLTNLCEEKCNQLNYKETLQAIWALLFSELKERKFSTKHSSRSFATILQKKLEESIELEKQNNVSKLNNSLLDIIRNVLNKVQSIDFICEPTLTAVATDVCGVETFEDGDLIMQSYLNSADTCIKEEIKNFGKNIDLKLMKIDTLIMRTLRERDKLDSRINPFAAGDYQTILVPLVKSYILAKMEELSGKEVAENSDGAKNVAQISPDVEKSVNKEGNQPQMKSDNRMNKVLINTKDIKV</sequence>
<evidence type="ECO:0000313" key="6">
    <source>
        <dbReference type="Proteomes" id="UP000230069"/>
    </source>
</evidence>
<dbReference type="InterPro" id="IPR006865">
    <property type="entry name" value="DUF629"/>
</dbReference>
<dbReference type="PANTHER" id="PTHR22975:SF9">
    <property type="entry name" value="ECHINUS SPLICE FORM 3"/>
    <property type="match status" value="1"/>
</dbReference>
<name>A0A2G5DTE0_AQUCA</name>
<dbReference type="FunCoup" id="A0A2G5DTE0">
    <property type="interactions" value="1"/>
</dbReference>
<dbReference type="PROSITE" id="PS00028">
    <property type="entry name" value="ZINC_FINGER_C2H2_1"/>
    <property type="match status" value="1"/>
</dbReference>
<dbReference type="InterPro" id="IPR013087">
    <property type="entry name" value="Znf_C2H2_type"/>
</dbReference>
<evidence type="ECO:0000313" key="5">
    <source>
        <dbReference type="EMBL" id="PIA46768.1"/>
    </source>
</evidence>
<organism evidence="5 6">
    <name type="scientific">Aquilegia coerulea</name>
    <name type="common">Rocky mountain columbine</name>
    <dbReference type="NCBI Taxonomy" id="218851"/>
    <lineage>
        <taxon>Eukaryota</taxon>
        <taxon>Viridiplantae</taxon>
        <taxon>Streptophyta</taxon>
        <taxon>Embryophyta</taxon>
        <taxon>Tracheophyta</taxon>
        <taxon>Spermatophyta</taxon>
        <taxon>Magnoliopsida</taxon>
        <taxon>Ranunculales</taxon>
        <taxon>Ranunculaceae</taxon>
        <taxon>Thalictroideae</taxon>
        <taxon>Aquilegia</taxon>
    </lineage>
</organism>
<evidence type="ECO:0000256" key="3">
    <source>
        <dbReference type="SAM" id="MobiDB-lite"/>
    </source>
</evidence>
<gene>
    <name evidence="5" type="ORF">AQUCO_01500366v1</name>
</gene>
<dbReference type="GO" id="GO:0016787">
    <property type="term" value="F:hydrolase activity"/>
    <property type="evidence" value="ECO:0007669"/>
    <property type="project" value="UniProtKB-KW"/>
</dbReference>
<keyword evidence="2" id="KW-0378">Hydrolase</keyword>
<dbReference type="STRING" id="218851.A0A2G5DTE0"/>
<dbReference type="AlphaFoldDB" id="A0A2G5DTE0"/>
<evidence type="ECO:0000256" key="2">
    <source>
        <dbReference type="ARBA" id="ARBA00022801"/>
    </source>
</evidence>
<dbReference type="OrthoDB" id="205782at2759"/>
<feature type="domain" description="C2H2-type" evidence="4">
    <location>
        <begin position="278"/>
        <end position="299"/>
    </location>
</feature>